<dbReference type="GO" id="GO:0005829">
    <property type="term" value="C:cytosol"/>
    <property type="evidence" value="ECO:0007669"/>
    <property type="project" value="TreeGrafter"/>
</dbReference>
<dbReference type="Gene3D" id="3.90.70.10">
    <property type="entry name" value="Cysteine proteinases"/>
    <property type="match status" value="1"/>
</dbReference>
<dbReference type="RefSeq" id="XP_007310910.1">
    <property type="nucleotide sequence ID" value="XM_007310848.1"/>
</dbReference>
<sequence>MAGKTPPWSGSSAEKLIQKFCEGRKEDRYVYTEPTEGHSEDEQKYKEIELWVAGTRNLRGAFLHEMRPEKFPKKEPRPSEIDPYARPLERGTVATAFLTFPPVLSLSLGRLIEKRIMRRGRDGKIVDRFEYPVHLDMTEFLALSAPSSPPLNYRLFGVLVHQGNDQTTAFVRQGRDDLWLRYENGLVAPVSSIREVTQDNFGGSRRSKTAMHLMYIREDSIDEFFAEKDTATRTHKIAAVTPKPAAQTVKPVVAPPTIKPESFTTHSQPQPTINTASAESESQSAAAKGVDGTNTPAATNGGPVPIVPVQENAESDGESTSRTIRIIMGLGVLNLAIGMILCGIGVYVCVKRRKDGEREMEGGAAYAQVENMKAGETVFDAKYESHEEQV</sequence>
<dbReference type="SUPFAM" id="SSF54001">
    <property type="entry name" value="Cysteine proteinases"/>
    <property type="match status" value="1"/>
</dbReference>
<protein>
    <recommendedName>
        <fullName evidence="3">USP domain-containing protein</fullName>
    </recommendedName>
</protein>
<keyword evidence="5" id="KW-1185">Reference proteome</keyword>
<dbReference type="EMBL" id="JH687400">
    <property type="protein sequence ID" value="EIM79918.1"/>
    <property type="molecule type" value="Genomic_DNA"/>
</dbReference>
<dbReference type="GO" id="GO:0016579">
    <property type="term" value="P:protein deubiquitination"/>
    <property type="evidence" value="ECO:0007669"/>
    <property type="project" value="InterPro"/>
</dbReference>
<dbReference type="OrthoDB" id="5794181at2759"/>
<keyword evidence="2" id="KW-0812">Transmembrane</keyword>
<organism evidence="4 5">
    <name type="scientific">Stereum hirsutum (strain FP-91666)</name>
    <name type="common">White-rot fungus</name>
    <dbReference type="NCBI Taxonomy" id="721885"/>
    <lineage>
        <taxon>Eukaryota</taxon>
        <taxon>Fungi</taxon>
        <taxon>Dikarya</taxon>
        <taxon>Basidiomycota</taxon>
        <taxon>Agaricomycotina</taxon>
        <taxon>Agaricomycetes</taxon>
        <taxon>Russulales</taxon>
        <taxon>Stereaceae</taxon>
        <taxon>Stereum</taxon>
    </lineage>
</organism>
<evidence type="ECO:0000313" key="5">
    <source>
        <dbReference type="Proteomes" id="UP000053927"/>
    </source>
</evidence>
<dbReference type="InterPro" id="IPR028889">
    <property type="entry name" value="USP"/>
</dbReference>
<keyword evidence="2" id="KW-0472">Membrane</keyword>
<dbReference type="InterPro" id="IPR038765">
    <property type="entry name" value="Papain-like_cys_pep_sf"/>
</dbReference>
<gene>
    <name evidence="4" type="ORF">STEHIDRAFT_163174</name>
</gene>
<dbReference type="PANTHER" id="PTHR24006">
    <property type="entry name" value="UBIQUITIN CARBOXYL-TERMINAL HYDROLASE"/>
    <property type="match status" value="1"/>
</dbReference>
<dbReference type="InterPro" id="IPR050164">
    <property type="entry name" value="Peptidase_C19"/>
</dbReference>
<evidence type="ECO:0000256" key="1">
    <source>
        <dbReference type="SAM" id="MobiDB-lite"/>
    </source>
</evidence>
<dbReference type="GO" id="GO:0004843">
    <property type="term" value="F:cysteine-type deubiquitinase activity"/>
    <property type="evidence" value="ECO:0007669"/>
    <property type="project" value="InterPro"/>
</dbReference>
<dbReference type="GO" id="GO:0005634">
    <property type="term" value="C:nucleus"/>
    <property type="evidence" value="ECO:0007669"/>
    <property type="project" value="TreeGrafter"/>
</dbReference>
<feature type="domain" description="USP" evidence="3">
    <location>
        <begin position="1"/>
        <end position="218"/>
    </location>
</feature>
<dbReference type="AlphaFoldDB" id="R7RYM1"/>
<feature type="region of interest" description="Disordered" evidence="1">
    <location>
        <begin position="256"/>
        <end position="319"/>
    </location>
</feature>
<dbReference type="InterPro" id="IPR001394">
    <property type="entry name" value="Peptidase_C19_UCH"/>
</dbReference>
<dbReference type="Proteomes" id="UP000053927">
    <property type="component" value="Unassembled WGS sequence"/>
</dbReference>
<dbReference type="GO" id="GO:0031647">
    <property type="term" value="P:regulation of protein stability"/>
    <property type="evidence" value="ECO:0007669"/>
    <property type="project" value="TreeGrafter"/>
</dbReference>
<evidence type="ECO:0000313" key="4">
    <source>
        <dbReference type="EMBL" id="EIM79918.1"/>
    </source>
</evidence>
<feature type="compositionally biased region" description="Polar residues" evidence="1">
    <location>
        <begin position="262"/>
        <end position="275"/>
    </location>
</feature>
<reference evidence="5" key="1">
    <citation type="journal article" date="2012" name="Science">
        <title>The Paleozoic origin of enzymatic lignin decomposition reconstructed from 31 fungal genomes.</title>
        <authorList>
            <person name="Floudas D."/>
            <person name="Binder M."/>
            <person name="Riley R."/>
            <person name="Barry K."/>
            <person name="Blanchette R.A."/>
            <person name="Henrissat B."/>
            <person name="Martinez A.T."/>
            <person name="Otillar R."/>
            <person name="Spatafora J.W."/>
            <person name="Yadav J.S."/>
            <person name="Aerts A."/>
            <person name="Benoit I."/>
            <person name="Boyd A."/>
            <person name="Carlson A."/>
            <person name="Copeland A."/>
            <person name="Coutinho P.M."/>
            <person name="de Vries R.P."/>
            <person name="Ferreira P."/>
            <person name="Findley K."/>
            <person name="Foster B."/>
            <person name="Gaskell J."/>
            <person name="Glotzer D."/>
            <person name="Gorecki P."/>
            <person name="Heitman J."/>
            <person name="Hesse C."/>
            <person name="Hori C."/>
            <person name="Igarashi K."/>
            <person name="Jurgens J.A."/>
            <person name="Kallen N."/>
            <person name="Kersten P."/>
            <person name="Kohler A."/>
            <person name="Kuees U."/>
            <person name="Kumar T.K.A."/>
            <person name="Kuo A."/>
            <person name="LaButti K."/>
            <person name="Larrondo L.F."/>
            <person name="Lindquist E."/>
            <person name="Ling A."/>
            <person name="Lombard V."/>
            <person name="Lucas S."/>
            <person name="Lundell T."/>
            <person name="Martin R."/>
            <person name="McLaughlin D.J."/>
            <person name="Morgenstern I."/>
            <person name="Morin E."/>
            <person name="Murat C."/>
            <person name="Nagy L.G."/>
            <person name="Nolan M."/>
            <person name="Ohm R.A."/>
            <person name="Patyshakuliyeva A."/>
            <person name="Rokas A."/>
            <person name="Ruiz-Duenas F.J."/>
            <person name="Sabat G."/>
            <person name="Salamov A."/>
            <person name="Samejima M."/>
            <person name="Schmutz J."/>
            <person name="Slot J.C."/>
            <person name="St John F."/>
            <person name="Stenlid J."/>
            <person name="Sun H."/>
            <person name="Sun S."/>
            <person name="Syed K."/>
            <person name="Tsang A."/>
            <person name="Wiebenga A."/>
            <person name="Young D."/>
            <person name="Pisabarro A."/>
            <person name="Eastwood D.C."/>
            <person name="Martin F."/>
            <person name="Cullen D."/>
            <person name="Grigoriev I.V."/>
            <person name="Hibbett D.S."/>
        </authorList>
    </citation>
    <scope>NUCLEOTIDE SEQUENCE [LARGE SCALE GENOMIC DNA]</scope>
    <source>
        <strain evidence="5">FP-91666</strain>
    </source>
</reference>
<feature type="transmembrane region" description="Helical" evidence="2">
    <location>
        <begin position="326"/>
        <end position="350"/>
    </location>
</feature>
<evidence type="ECO:0000259" key="3">
    <source>
        <dbReference type="PROSITE" id="PS50235"/>
    </source>
</evidence>
<dbReference type="PANTHER" id="PTHR24006:SF644">
    <property type="entry name" value="UBIQUITIN CARBOXYL-TERMINAL HYDROLASE 7"/>
    <property type="match status" value="1"/>
</dbReference>
<dbReference type="eggNOG" id="KOG1863">
    <property type="taxonomic scope" value="Eukaryota"/>
</dbReference>
<proteinExistence type="predicted"/>
<dbReference type="Pfam" id="PF00443">
    <property type="entry name" value="UCH"/>
    <property type="match status" value="1"/>
</dbReference>
<accession>R7RYM1</accession>
<evidence type="ECO:0000256" key="2">
    <source>
        <dbReference type="SAM" id="Phobius"/>
    </source>
</evidence>
<keyword evidence="2" id="KW-1133">Transmembrane helix</keyword>
<feature type="compositionally biased region" description="Low complexity" evidence="1">
    <location>
        <begin position="276"/>
        <end position="287"/>
    </location>
</feature>
<dbReference type="KEGG" id="shs:STEHIDRAFT_163174"/>
<dbReference type="PROSITE" id="PS50235">
    <property type="entry name" value="USP_3"/>
    <property type="match status" value="1"/>
</dbReference>
<name>R7RYM1_STEHR</name>
<dbReference type="GeneID" id="18802244"/>